<protein>
    <submittedName>
        <fullName evidence="1">Uncharacterized protein</fullName>
    </submittedName>
</protein>
<dbReference type="STRING" id="1172190.M947_02465"/>
<comment type="caution">
    <text evidence="1">The sequence shown here is derived from an EMBL/GenBank/DDBJ whole genome shotgun (WGS) entry which is preliminary data.</text>
</comment>
<evidence type="ECO:0000313" key="1">
    <source>
        <dbReference type="EMBL" id="EQB40217.1"/>
    </source>
</evidence>
<accession>T0JTE8</accession>
<dbReference type="RefSeq" id="WP_021286773.1">
    <property type="nucleotide sequence ID" value="NZ_AUPZ01000003.1"/>
</dbReference>
<dbReference type="EMBL" id="AUPZ01000003">
    <property type="protein sequence ID" value="EQB40217.1"/>
    <property type="molecule type" value="Genomic_DNA"/>
</dbReference>
<proteinExistence type="predicted"/>
<name>T0JTE8_9BACT</name>
<gene>
    <name evidence="1" type="ORF">M947_02465</name>
</gene>
<evidence type="ECO:0000313" key="2">
    <source>
        <dbReference type="Proteomes" id="UP000015520"/>
    </source>
</evidence>
<dbReference type="Proteomes" id="UP000015520">
    <property type="component" value="Unassembled WGS sequence"/>
</dbReference>
<dbReference type="OrthoDB" id="9981329at2"/>
<reference evidence="1 2" key="1">
    <citation type="submission" date="2013-07" db="EMBL/GenBank/DDBJ databases">
        <title>Sulfurimonas hongkongensis AST-10 Genome Sequencing.</title>
        <authorList>
            <person name="Cai L."/>
            <person name="Zhang T."/>
        </authorList>
    </citation>
    <scope>NUCLEOTIDE SEQUENCE [LARGE SCALE GENOMIC DNA]</scope>
    <source>
        <strain evidence="1 2">AST-10</strain>
    </source>
</reference>
<organism evidence="1 2">
    <name type="scientific">Sulfurimonas hongkongensis</name>
    <dbReference type="NCBI Taxonomy" id="1172190"/>
    <lineage>
        <taxon>Bacteria</taxon>
        <taxon>Pseudomonadati</taxon>
        <taxon>Campylobacterota</taxon>
        <taxon>Epsilonproteobacteria</taxon>
        <taxon>Campylobacterales</taxon>
        <taxon>Sulfurimonadaceae</taxon>
        <taxon>Sulfurimonas</taxon>
    </lineage>
</organism>
<dbReference type="PATRIC" id="fig|1172190.3.peg.483"/>
<sequence length="48" mass="5409">MSDKACDNKKCIDSSKCARHEAWLKGSKNFKTFKGTEKKGCGKFIPKK</sequence>
<dbReference type="AlphaFoldDB" id="T0JTE8"/>
<keyword evidence="2" id="KW-1185">Reference proteome</keyword>